<protein>
    <submittedName>
        <fullName evidence="5">ABC transporter ATP-binding protein</fullName>
    </submittedName>
</protein>
<dbReference type="PROSITE" id="PS50893">
    <property type="entry name" value="ABC_TRANSPORTER_2"/>
    <property type="match status" value="1"/>
</dbReference>
<dbReference type="Gene3D" id="3.40.50.300">
    <property type="entry name" value="P-loop containing nucleotide triphosphate hydrolases"/>
    <property type="match status" value="1"/>
</dbReference>
<dbReference type="SMART" id="SM00382">
    <property type="entry name" value="AAA"/>
    <property type="match status" value="1"/>
</dbReference>
<evidence type="ECO:0000259" key="4">
    <source>
        <dbReference type="PROSITE" id="PS50893"/>
    </source>
</evidence>
<dbReference type="InterPro" id="IPR003593">
    <property type="entry name" value="AAA+_ATPase"/>
</dbReference>
<dbReference type="EMBL" id="CP097160">
    <property type="protein sequence ID" value="UQN14904.1"/>
    <property type="molecule type" value="Genomic_DNA"/>
</dbReference>
<gene>
    <name evidence="5" type="ORF">M3M28_00100</name>
</gene>
<organism evidence="5">
    <name type="scientific">Gulosibacter sediminis</name>
    <dbReference type="NCBI Taxonomy" id="1729695"/>
    <lineage>
        <taxon>Bacteria</taxon>
        <taxon>Bacillati</taxon>
        <taxon>Actinomycetota</taxon>
        <taxon>Actinomycetes</taxon>
        <taxon>Micrococcales</taxon>
        <taxon>Microbacteriaceae</taxon>
        <taxon>Gulosibacter</taxon>
    </lineage>
</organism>
<dbReference type="InterPro" id="IPR003439">
    <property type="entry name" value="ABC_transporter-like_ATP-bd"/>
</dbReference>
<reference evidence="5" key="1">
    <citation type="submission" date="2022-05" db="EMBL/GenBank/DDBJ databases">
        <title>Complete genome sequence of toluene-degrading Gulosibacter sediminis strain ACHW.36C.</title>
        <authorList>
            <person name="Wai A.C."/>
            <person name="Lai G.K."/>
            <person name="Griffin S.D."/>
            <person name="Leung F.C."/>
        </authorList>
    </citation>
    <scope>NUCLEOTIDE SEQUENCE [LARGE SCALE GENOMIC DNA]</scope>
    <source>
        <strain evidence="5">ACHW.36C</strain>
    </source>
</reference>
<feature type="domain" description="ABC transporter" evidence="4">
    <location>
        <begin position="11"/>
        <end position="243"/>
    </location>
</feature>
<dbReference type="PANTHER" id="PTHR42788">
    <property type="entry name" value="TAURINE IMPORT ATP-BINDING PROTEIN-RELATED"/>
    <property type="match status" value="1"/>
</dbReference>
<dbReference type="Pfam" id="PF00005">
    <property type="entry name" value="ABC_tran"/>
    <property type="match status" value="1"/>
</dbReference>
<keyword evidence="3 5" id="KW-0067">ATP-binding</keyword>
<accession>A0ABY4MX02</accession>
<dbReference type="CDD" id="cd03293">
    <property type="entry name" value="ABC_NrtD_SsuB_transporters"/>
    <property type="match status" value="1"/>
</dbReference>
<dbReference type="GO" id="GO:0005524">
    <property type="term" value="F:ATP binding"/>
    <property type="evidence" value="ECO:0007669"/>
    <property type="project" value="UniProtKB-KW"/>
</dbReference>
<dbReference type="InterPro" id="IPR027417">
    <property type="entry name" value="P-loop_NTPase"/>
</dbReference>
<sequence>MSKTTASTTTVELIDCAITFPDQGSGTYTAVRDISLTAEAGKFTSVVGPTGSGKSTILNMSAGLLNPTQGTVLVKGRELKGLNKEAGYLFQQDALLPWRTALDNVALALNYRGISSAEAKKEATEWLARVGLKGFEKRFPAQLSGGQRRRVSMAQMWITNPSLILMDEPFSALDVQTRLVMEGELLNLWSANRAATLFVTHDLDEAVALSDEIIVLSAGPASNIVGRFEVPLERPRDLLEIKRDPVFQRIYSEVWDCLKEEVMKTYHLTEGEAE</sequence>
<proteinExistence type="predicted"/>
<dbReference type="InterPro" id="IPR050166">
    <property type="entry name" value="ABC_transporter_ATP-bind"/>
</dbReference>
<evidence type="ECO:0000256" key="2">
    <source>
        <dbReference type="ARBA" id="ARBA00022741"/>
    </source>
</evidence>
<dbReference type="SUPFAM" id="SSF52540">
    <property type="entry name" value="P-loop containing nucleoside triphosphate hydrolases"/>
    <property type="match status" value="1"/>
</dbReference>
<evidence type="ECO:0000256" key="1">
    <source>
        <dbReference type="ARBA" id="ARBA00022448"/>
    </source>
</evidence>
<dbReference type="InterPro" id="IPR017871">
    <property type="entry name" value="ABC_transporter-like_CS"/>
</dbReference>
<evidence type="ECO:0000313" key="5">
    <source>
        <dbReference type="EMBL" id="UQN14904.1"/>
    </source>
</evidence>
<evidence type="ECO:0000256" key="3">
    <source>
        <dbReference type="ARBA" id="ARBA00022840"/>
    </source>
</evidence>
<keyword evidence="1" id="KW-0813">Transport</keyword>
<dbReference type="PROSITE" id="PS00211">
    <property type="entry name" value="ABC_TRANSPORTER_1"/>
    <property type="match status" value="1"/>
</dbReference>
<name>A0ABY4MX02_9MICO</name>
<keyword evidence="2" id="KW-0547">Nucleotide-binding</keyword>
<dbReference type="PANTHER" id="PTHR42788:SF13">
    <property type="entry name" value="ALIPHATIC SULFONATES IMPORT ATP-BINDING PROTEIN SSUB"/>
    <property type="match status" value="1"/>
</dbReference>